<evidence type="ECO:0000313" key="8">
    <source>
        <dbReference type="EMBL" id="CAH2229936.1"/>
    </source>
</evidence>
<keyword evidence="5" id="KW-0539">Nucleus</keyword>
<evidence type="ECO:0000256" key="6">
    <source>
        <dbReference type="SAM" id="Coils"/>
    </source>
</evidence>
<evidence type="ECO:0000256" key="2">
    <source>
        <dbReference type="ARBA" id="ARBA00010313"/>
    </source>
</evidence>
<comment type="subcellular location">
    <subcellularLocation>
        <location evidence="1">Nucleus</location>
    </subcellularLocation>
</comment>
<keyword evidence="9" id="KW-1185">Reference proteome</keyword>
<dbReference type="OrthoDB" id="3366661at2759"/>
<feature type="coiled-coil region" evidence="6">
    <location>
        <begin position="216"/>
        <end position="254"/>
    </location>
</feature>
<dbReference type="GO" id="GO:0005634">
    <property type="term" value="C:nucleus"/>
    <property type="evidence" value="ECO:0007669"/>
    <property type="project" value="UniProtKB-SubCell"/>
</dbReference>
<feature type="region of interest" description="Disordered" evidence="7">
    <location>
        <begin position="1"/>
        <end position="22"/>
    </location>
</feature>
<feature type="coiled-coil region" evidence="6">
    <location>
        <begin position="108"/>
        <end position="167"/>
    </location>
</feature>
<feature type="region of interest" description="Disordered" evidence="7">
    <location>
        <begin position="260"/>
        <end position="314"/>
    </location>
</feature>
<dbReference type="GO" id="GO:0006397">
    <property type="term" value="P:mRNA processing"/>
    <property type="evidence" value="ECO:0007669"/>
    <property type="project" value="UniProtKB-KW"/>
</dbReference>
<name>A0A8S4R4E6_9NEOP</name>
<keyword evidence="4" id="KW-0508">mRNA splicing</keyword>
<protein>
    <submittedName>
        <fullName evidence="8">Jg14009 protein</fullName>
    </submittedName>
</protein>
<evidence type="ECO:0000313" key="9">
    <source>
        <dbReference type="Proteomes" id="UP000838756"/>
    </source>
</evidence>
<dbReference type="PANTHER" id="PTHR15217">
    <property type="entry name" value="WILMS' TUMOR 1-ASSOCIATING PROTEIN"/>
    <property type="match status" value="1"/>
</dbReference>
<sequence length="314" mass="35280">MSEESERHGESASDASGGGGTNVARVLLTSHQLDAATAESLRASWRTQDLYIDHLETLNKQLEGDQRCFHDHLSAQKRSLEKTKEIEDRIKQQYAESQHREKILVRRLAAKEQEIQDYVSQITELKSSHASLNGRPSLLDPAVNMLILRLKQELTSTKARLEETQNELSAWKFTPDSNTGKKLMAKCRLLHQENEELGRMTSSGRIAKLEGDLALQKSFSEEVKKSQSELDEFLQELDEDVEGMQSTVLFLQQELRASTATVNGNRVSSPTDKRTYSGSDCSDTPVGKRRRGSVLSLDYNEEEEPLTVTNGEAD</sequence>
<dbReference type="Pfam" id="PF17098">
    <property type="entry name" value="Wtap"/>
    <property type="match status" value="1"/>
</dbReference>
<evidence type="ECO:0000256" key="7">
    <source>
        <dbReference type="SAM" id="MobiDB-lite"/>
    </source>
</evidence>
<dbReference type="Proteomes" id="UP000838756">
    <property type="component" value="Unassembled WGS sequence"/>
</dbReference>
<accession>A0A8S4R4E6</accession>
<keyword evidence="3" id="KW-0507">mRNA processing</keyword>
<organism evidence="8 9">
    <name type="scientific">Pararge aegeria aegeria</name>
    <dbReference type="NCBI Taxonomy" id="348720"/>
    <lineage>
        <taxon>Eukaryota</taxon>
        <taxon>Metazoa</taxon>
        <taxon>Ecdysozoa</taxon>
        <taxon>Arthropoda</taxon>
        <taxon>Hexapoda</taxon>
        <taxon>Insecta</taxon>
        <taxon>Pterygota</taxon>
        <taxon>Neoptera</taxon>
        <taxon>Endopterygota</taxon>
        <taxon>Lepidoptera</taxon>
        <taxon>Glossata</taxon>
        <taxon>Ditrysia</taxon>
        <taxon>Papilionoidea</taxon>
        <taxon>Nymphalidae</taxon>
        <taxon>Satyrinae</taxon>
        <taxon>Satyrini</taxon>
        <taxon>Parargina</taxon>
        <taxon>Pararge</taxon>
    </lineage>
</organism>
<gene>
    <name evidence="8" type="primary">jg14009</name>
    <name evidence="8" type="ORF">PAEG_LOCUS9218</name>
</gene>
<comment type="similarity">
    <text evidence="2">Belongs to the fl(2)d family.</text>
</comment>
<keyword evidence="6" id="KW-0175">Coiled coil</keyword>
<evidence type="ECO:0000256" key="5">
    <source>
        <dbReference type="ARBA" id="ARBA00023242"/>
    </source>
</evidence>
<feature type="compositionally biased region" description="Polar residues" evidence="7">
    <location>
        <begin position="260"/>
        <end position="282"/>
    </location>
</feature>
<feature type="compositionally biased region" description="Basic and acidic residues" evidence="7">
    <location>
        <begin position="1"/>
        <end position="11"/>
    </location>
</feature>
<evidence type="ECO:0000256" key="1">
    <source>
        <dbReference type="ARBA" id="ARBA00004123"/>
    </source>
</evidence>
<dbReference type="InterPro" id="IPR033757">
    <property type="entry name" value="WTAP"/>
</dbReference>
<reference evidence="8" key="1">
    <citation type="submission" date="2022-03" db="EMBL/GenBank/DDBJ databases">
        <authorList>
            <person name="Lindestad O."/>
        </authorList>
    </citation>
    <scope>NUCLEOTIDE SEQUENCE</scope>
</reference>
<dbReference type="GO" id="GO:0008380">
    <property type="term" value="P:RNA splicing"/>
    <property type="evidence" value="ECO:0007669"/>
    <property type="project" value="UniProtKB-KW"/>
</dbReference>
<dbReference type="GO" id="GO:0016556">
    <property type="term" value="P:mRNA modification"/>
    <property type="evidence" value="ECO:0007669"/>
    <property type="project" value="InterPro"/>
</dbReference>
<dbReference type="AlphaFoldDB" id="A0A8S4R4E6"/>
<comment type="caution">
    <text evidence="8">The sequence shown here is derived from an EMBL/GenBank/DDBJ whole genome shotgun (WGS) entry which is preliminary data.</text>
</comment>
<proteinExistence type="inferred from homology"/>
<evidence type="ECO:0000256" key="4">
    <source>
        <dbReference type="ARBA" id="ARBA00023187"/>
    </source>
</evidence>
<dbReference type="EMBL" id="CAKXAJ010024761">
    <property type="protein sequence ID" value="CAH2229936.1"/>
    <property type="molecule type" value="Genomic_DNA"/>
</dbReference>
<dbReference type="PANTHER" id="PTHR15217:SF0">
    <property type="entry name" value="PRE-MRNA-SPLICING REGULATOR WTAP"/>
    <property type="match status" value="1"/>
</dbReference>
<dbReference type="GO" id="GO:0000381">
    <property type="term" value="P:regulation of alternative mRNA splicing, via spliceosome"/>
    <property type="evidence" value="ECO:0007669"/>
    <property type="project" value="InterPro"/>
</dbReference>
<evidence type="ECO:0000256" key="3">
    <source>
        <dbReference type="ARBA" id="ARBA00022664"/>
    </source>
</evidence>